<feature type="compositionally biased region" description="Basic and acidic residues" evidence="1">
    <location>
        <begin position="264"/>
        <end position="277"/>
    </location>
</feature>
<comment type="caution">
    <text evidence="2">The sequence shown here is derived from an EMBL/GenBank/DDBJ whole genome shotgun (WGS) entry which is preliminary data.</text>
</comment>
<evidence type="ECO:0000313" key="2">
    <source>
        <dbReference type="EMBL" id="KAK7196812.1"/>
    </source>
</evidence>
<feature type="compositionally biased region" description="Acidic residues" evidence="1">
    <location>
        <begin position="75"/>
        <end position="97"/>
    </location>
</feature>
<feature type="region of interest" description="Disordered" evidence="1">
    <location>
        <begin position="65"/>
        <end position="111"/>
    </location>
</feature>
<feature type="compositionally biased region" description="Gly residues" evidence="1">
    <location>
        <begin position="99"/>
        <end position="111"/>
    </location>
</feature>
<keyword evidence="3" id="KW-1185">Reference proteome</keyword>
<protein>
    <submittedName>
        <fullName evidence="2">Uncharacterized protein</fullName>
    </submittedName>
</protein>
<name>A0AAW0EUN1_9TRYP</name>
<dbReference type="Proteomes" id="UP001430356">
    <property type="component" value="Unassembled WGS sequence"/>
</dbReference>
<proteinExistence type="predicted"/>
<accession>A0AAW0EUN1</accession>
<dbReference type="AlphaFoldDB" id="A0AAW0EUN1"/>
<organism evidence="2 3">
    <name type="scientific">Novymonas esmeraldas</name>
    <dbReference type="NCBI Taxonomy" id="1808958"/>
    <lineage>
        <taxon>Eukaryota</taxon>
        <taxon>Discoba</taxon>
        <taxon>Euglenozoa</taxon>
        <taxon>Kinetoplastea</taxon>
        <taxon>Metakinetoplastina</taxon>
        <taxon>Trypanosomatida</taxon>
        <taxon>Trypanosomatidae</taxon>
        <taxon>Novymonas</taxon>
    </lineage>
</organism>
<gene>
    <name evidence="2" type="ORF">NESM_000621700</name>
</gene>
<reference evidence="2 3" key="1">
    <citation type="journal article" date="2021" name="MBio">
        <title>A New Model Trypanosomatid, Novymonas esmeraldas: Genomic Perception of Its 'Candidatus Pandoraea novymonadis' Endosymbiont.</title>
        <authorList>
            <person name="Zakharova A."/>
            <person name="Saura A."/>
            <person name="Butenko A."/>
            <person name="Podesvova L."/>
            <person name="Warmusova S."/>
            <person name="Kostygov A.Y."/>
            <person name="Nenarokova A."/>
            <person name="Lukes J."/>
            <person name="Opperdoes F.R."/>
            <person name="Yurchenko V."/>
        </authorList>
    </citation>
    <scope>NUCLEOTIDE SEQUENCE [LARGE SCALE GENOMIC DNA]</scope>
    <source>
        <strain evidence="2 3">E262AT.01</strain>
    </source>
</reference>
<evidence type="ECO:0000256" key="1">
    <source>
        <dbReference type="SAM" id="MobiDB-lite"/>
    </source>
</evidence>
<evidence type="ECO:0000313" key="3">
    <source>
        <dbReference type="Proteomes" id="UP001430356"/>
    </source>
</evidence>
<feature type="region of interest" description="Disordered" evidence="1">
    <location>
        <begin position="264"/>
        <end position="303"/>
    </location>
</feature>
<feature type="compositionally biased region" description="Acidic residues" evidence="1">
    <location>
        <begin position="288"/>
        <end position="303"/>
    </location>
</feature>
<sequence length="303" mass="33182">MNPEDGSEAGSVAEALPQEAITMLLNVQDFHDKVSQDPANLCCIIVTSTLCCHCGIRRIPYPKPAHLGNSTTGGNEDEDDDDAADGGGDDGDGEEDGSQGSGSGAAHGAGTGHFYRDVETRIVQKRDTAKQRRHVRFFHVCACMEEETCVDFLIAADPAYSVLHREPTAQEVALLHKKAHQQLKELLQLLGVCSTPAMFFYLAGQPLRYTAMASSGSATAVPKGVTQESDVLQVTGANWMKWSQVLQNAVVVRNEVMRTYDMEEREKARAARAEARRQARLQRKKDAVEDEDEEEEDEGDEEA</sequence>
<dbReference type="EMBL" id="JAECZO010000086">
    <property type="protein sequence ID" value="KAK7196812.1"/>
    <property type="molecule type" value="Genomic_DNA"/>
</dbReference>